<feature type="domain" description="PAS" evidence="3">
    <location>
        <begin position="41"/>
        <end position="89"/>
    </location>
</feature>
<dbReference type="PANTHER" id="PTHR44757">
    <property type="entry name" value="DIGUANYLATE CYCLASE DGCP"/>
    <property type="match status" value="1"/>
</dbReference>
<dbReference type="NCBIfam" id="TIGR00254">
    <property type="entry name" value="GGDEF"/>
    <property type="match status" value="1"/>
</dbReference>
<dbReference type="EMBL" id="AONC01000006">
    <property type="protein sequence ID" value="EXJ16716.1"/>
    <property type="molecule type" value="Genomic_DNA"/>
</dbReference>
<dbReference type="InterPro" id="IPR052155">
    <property type="entry name" value="Biofilm_reg_signaling"/>
</dbReference>
<protein>
    <submittedName>
        <fullName evidence="6">Diguanylate cyclase</fullName>
    </submittedName>
</protein>
<dbReference type="PATRIC" id="fig|1249627.3.peg.537"/>
<dbReference type="InterPro" id="IPR000014">
    <property type="entry name" value="PAS"/>
</dbReference>
<feature type="domain" description="EAL" evidence="4">
    <location>
        <begin position="341"/>
        <end position="595"/>
    </location>
</feature>
<gene>
    <name evidence="6" type="ORF">D779_3393</name>
</gene>
<dbReference type="SUPFAM" id="SSF55785">
    <property type="entry name" value="PYP-like sensor domain (PAS domain)"/>
    <property type="match status" value="1"/>
</dbReference>
<dbReference type="CDD" id="cd01949">
    <property type="entry name" value="GGDEF"/>
    <property type="match status" value="1"/>
</dbReference>
<dbReference type="SMART" id="SM00267">
    <property type="entry name" value="GGDEF"/>
    <property type="match status" value="1"/>
</dbReference>
<dbReference type="PROSITE" id="PS50887">
    <property type="entry name" value="GGDEF"/>
    <property type="match status" value="1"/>
</dbReference>
<dbReference type="AlphaFoldDB" id="W9VI72"/>
<dbReference type="CDD" id="cd01948">
    <property type="entry name" value="EAL"/>
    <property type="match status" value="1"/>
</dbReference>
<dbReference type="InterPro" id="IPR035919">
    <property type="entry name" value="EAL_sf"/>
</dbReference>
<dbReference type="FunFam" id="3.30.70.270:FF:000001">
    <property type="entry name" value="Diguanylate cyclase domain protein"/>
    <property type="match status" value="1"/>
</dbReference>
<organism evidence="6 7">
    <name type="scientific">Imhoffiella purpurea</name>
    <dbReference type="NCBI Taxonomy" id="1249627"/>
    <lineage>
        <taxon>Bacteria</taxon>
        <taxon>Pseudomonadati</taxon>
        <taxon>Pseudomonadota</taxon>
        <taxon>Gammaproteobacteria</taxon>
        <taxon>Chromatiales</taxon>
        <taxon>Chromatiaceae</taxon>
        <taxon>Imhoffiella</taxon>
    </lineage>
</organism>
<dbReference type="InterPro" id="IPR043128">
    <property type="entry name" value="Rev_trsase/Diguanyl_cyclase"/>
</dbReference>
<dbReference type="SMART" id="SM00052">
    <property type="entry name" value="EAL"/>
    <property type="match status" value="1"/>
</dbReference>
<dbReference type="CDD" id="cd00130">
    <property type="entry name" value="PAS"/>
    <property type="match status" value="1"/>
</dbReference>
<dbReference type="Gene3D" id="3.20.20.450">
    <property type="entry name" value="EAL domain"/>
    <property type="match status" value="1"/>
</dbReference>
<dbReference type="InterPro" id="IPR000160">
    <property type="entry name" value="GGDEF_dom"/>
</dbReference>
<dbReference type="InterPro" id="IPR029787">
    <property type="entry name" value="Nucleotide_cyclase"/>
</dbReference>
<dbReference type="Pfam" id="PF00563">
    <property type="entry name" value="EAL"/>
    <property type="match status" value="1"/>
</dbReference>
<keyword evidence="7" id="KW-1185">Reference proteome</keyword>
<evidence type="ECO:0000259" key="4">
    <source>
        <dbReference type="PROSITE" id="PS50883"/>
    </source>
</evidence>
<dbReference type="GO" id="GO:0003824">
    <property type="term" value="F:catalytic activity"/>
    <property type="evidence" value="ECO:0007669"/>
    <property type="project" value="UniProtKB-ARBA"/>
</dbReference>
<dbReference type="Gene3D" id="3.30.70.270">
    <property type="match status" value="1"/>
</dbReference>
<dbReference type="OrthoDB" id="8553030at2"/>
<evidence type="ECO:0000313" key="7">
    <source>
        <dbReference type="Proteomes" id="UP000019460"/>
    </source>
</evidence>
<dbReference type="InterPro" id="IPR001633">
    <property type="entry name" value="EAL_dom"/>
</dbReference>
<feature type="region of interest" description="Disordered" evidence="2">
    <location>
        <begin position="1"/>
        <end position="27"/>
    </location>
</feature>
<dbReference type="PANTHER" id="PTHR44757:SF2">
    <property type="entry name" value="BIOFILM ARCHITECTURE MAINTENANCE PROTEIN MBAA"/>
    <property type="match status" value="1"/>
</dbReference>
<dbReference type="Gene3D" id="3.30.450.20">
    <property type="entry name" value="PAS domain"/>
    <property type="match status" value="1"/>
</dbReference>
<dbReference type="NCBIfam" id="TIGR00229">
    <property type="entry name" value="sensory_box"/>
    <property type="match status" value="1"/>
</dbReference>
<evidence type="ECO:0000256" key="1">
    <source>
        <dbReference type="ARBA" id="ARBA00001946"/>
    </source>
</evidence>
<dbReference type="SUPFAM" id="SSF55073">
    <property type="entry name" value="Nucleotide cyclase"/>
    <property type="match status" value="1"/>
</dbReference>
<evidence type="ECO:0000313" key="6">
    <source>
        <dbReference type="EMBL" id="EXJ16716.1"/>
    </source>
</evidence>
<dbReference type="PROSITE" id="PS50883">
    <property type="entry name" value="EAL"/>
    <property type="match status" value="1"/>
</dbReference>
<dbReference type="Gene3D" id="1.20.120.30">
    <property type="entry name" value="Aspartate receptor, ligand-binding domain"/>
    <property type="match status" value="1"/>
</dbReference>
<dbReference type="InterPro" id="IPR035965">
    <property type="entry name" value="PAS-like_dom_sf"/>
</dbReference>
<evidence type="ECO:0000259" key="5">
    <source>
        <dbReference type="PROSITE" id="PS50887"/>
    </source>
</evidence>
<dbReference type="Pfam" id="PF00990">
    <property type="entry name" value="GGDEF"/>
    <property type="match status" value="1"/>
</dbReference>
<reference evidence="6 7" key="1">
    <citation type="submission" date="2012-11" db="EMBL/GenBank/DDBJ databases">
        <title>Genome assembly of Thiorhodococcus sp. AK35.</title>
        <authorList>
            <person name="Nupur N."/>
            <person name="Khatri I."/>
            <person name="Subramanian S."/>
            <person name="Pinnaka A."/>
        </authorList>
    </citation>
    <scope>NUCLEOTIDE SEQUENCE [LARGE SCALE GENOMIC DNA]</scope>
    <source>
        <strain evidence="6 7">AK35</strain>
    </source>
</reference>
<dbReference type="Pfam" id="PF13426">
    <property type="entry name" value="PAS_9"/>
    <property type="match status" value="1"/>
</dbReference>
<dbReference type="SMART" id="SM00091">
    <property type="entry name" value="PAS"/>
    <property type="match status" value="1"/>
</dbReference>
<feature type="domain" description="GGDEF" evidence="5">
    <location>
        <begin position="198"/>
        <end position="332"/>
    </location>
</feature>
<dbReference type="STRING" id="1249627.D779_3393"/>
<feature type="compositionally biased region" description="Basic and acidic residues" evidence="2">
    <location>
        <begin position="1"/>
        <end position="14"/>
    </location>
</feature>
<dbReference type="PROSITE" id="PS50112">
    <property type="entry name" value="PAS"/>
    <property type="match status" value="1"/>
</dbReference>
<comment type="caution">
    <text evidence="6">The sequence shown here is derived from an EMBL/GenBank/DDBJ whole genome shotgun (WGS) entry which is preliminary data.</text>
</comment>
<proteinExistence type="predicted"/>
<name>W9VI72_9GAMM</name>
<comment type="cofactor">
    <cofactor evidence="1">
        <name>Mg(2+)</name>
        <dbReference type="ChEBI" id="CHEBI:18420"/>
    </cofactor>
</comment>
<sequence>MDEHDRDSLPDVRPRVPRSADGQPTVATGGKCAAWPFLDSGPALAEAIFRNAREGILVTNAEGLVIDMNDAFGLISGYSREDILGRSLFSPASGTLGSVSIPDVWRDLVDKDHWHGEIWNRHADGRFFPGTAIIDAVRDPQGVRRHFVGLFFELSGHEEHRRHLEYVAHYDLLTGLPNRVLLAERLQRAMLEVKRRGRRLTVAYLDLDGFKSINDLYGHDVGDRLLITLAQRMPQALREGDTIARLGGDEFVAVLLDTDEDAVCEPILRRLLTAASDSVLAGELILQVSVSIGITHYPQAHEVNADQLLRQSDQAMYQAKLAGRNGYQLFDSDQAHSQKDRHECLVRLRAGLERNELVLHYQPKVNMRSGVVVGAEALIRWQHPERGLLSPAAFLPALEGHALAVEVGEWVIRSALRQLRVWRSAGLEIPVSVNVGAHQLQQTDFMDRLSMLLSAHPDVPPGLLELEVVESSALQDTEQVSRIMHECAGIGVRFSLDDFGTGYSSLTYLKRLPVSSLKIDQTFVRDMLDDPDDLSILEGVLGLARAFEREVIAEGVETVEHGRLLRQLGCELAQGFGISAAMPGGELPAWVAAWRPPTLWASESRMERDDLPLIFAHVEHRAWLRKLEGVVRFDRTSPPPLDGRHCRFGRWLHGEGRARYGGLESFDVLSARHHWIHARAVEMLELKYQARDEEALALLDELMVARESFLEQLLSLARVPRVSGPRPLGRLPDRP</sequence>
<dbReference type="SUPFAM" id="SSF141868">
    <property type="entry name" value="EAL domain-like"/>
    <property type="match status" value="1"/>
</dbReference>
<dbReference type="eggNOG" id="COG5001">
    <property type="taxonomic scope" value="Bacteria"/>
</dbReference>
<evidence type="ECO:0000259" key="3">
    <source>
        <dbReference type="PROSITE" id="PS50112"/>
    </source>
</evidence>
<dbReference type="InterPro" id="IPR025991">
    <property type="entry name" value="Chemoreceptor_zinc-bind_dom"/>
</dbReference>
<dbReference type="Pfam" id="PF13682">
    <property type="entry name" value="CZB"/>
    <property type="match status" value="1"/>
</dbReference>
<dbReference type="Proteomes" id="UP000019460">
    <property type="component" value="Unassembled WGS sequence"/>
</dbReference>
<accession>W9VI72</accession>
<evidence type="ECO:0000256" key="2">
    <source>
        <dbReference type="SAM" id="MobiDB-lite"/>
    </source>
</evidence>